<feature type="region of interest" description="Disordered" evidence="1">
    <location>
        <begin position="1"/>
        <end position="29"/>
    </location>
</feature>
<dbReference type="OrthoDB" id="9977870at2759"/>
<feature type="region of interest" description="Disordered" evidence="1">
    <location>
        <begin position="83"/>
        <end position="144"/>
    </location>
</feature>
<accession>A0A8H3I8N4</accession>
<comment type="caution">
    <text evidence="2">The sequence shown here is derived from an EMBL/GenBank/DDBJ whole genome shotgun (WGS) entry which is preliminary data.</text>
</comment>
<dbReference type="AlphaFoldDB" id="A0A8H3I8N4"/>
<feature type="compositionally biased region" description="Low complexity" evidence="1">
    <location>
        <begin position="99"/>
        <end position="110"/>
    </location>
</feature>
<name>A0A8H3I8N4_9LECA</name>
<organism evidence="2 3">
    <name type="scientific">Heterodermia speciosa</name>
    <dbReference type="NCBI Taxonomy" id="116794"/>
    <lineage>
        <taxon>Eukaryota</taxon>
        <taxon>Fungi</taxon>
        <taxon>Dikarya</taxon>
        <taxon>Ascomycota</taxon>
        <taxon>Pezizomycotina</taxon>
        <taxon>Lecanoromycetes</taxon>
        <taxon>OSLEUM clade</taxon>
        <taxon>Lecanoromycetidae</taxon>
        <taxon>Caliciales</taxon>
        <taxon>Physciaceae</taxon>
        <taxon>Heterodermia</taxon>
    </lineage>
</organism>
<proteinExistence type="predicted"/>
<evidence type="ECO:0000313" key="3">
    <source>
        <dbReference type="Proteomes" id="UP000664521"/>
    </source>
</evidence>
<keyword evidence="3" id="KW-1185">Reference proteome</keyword>
<sequence length="498" mass="56918">MADDRPPSISGMQHLSHLEKSSSTCPEETDNTYRMMVLRFEHGLTEEDVDQQFLQIALKLGINVPQEPKTTLDIVTSNVSALSLTSAPSEPHPPPSRNSHSTHPPSDSSSEQQRFTKTSSLETDSITSASSSLHSASSSKSSYLKLKRGLRRISALRRRKTIDSPIPALPLTVHAMQAIRPSTPIRPAAQHRPRTNDSVPVRHIPPKLPAPQHPDVPPRIEPIVQPSPIAQYHENLAARHRSMNNMQLRRLRASQLDEQTRFIRFEEDQYRLNTFKLSEAKRDLLARYLAQERILQDRHVEALVSLEHRHLSAEVDLNKALELERQGCETRLKHMQAYCNPKSTIAGMPTRVVTRKDYHQLEQQYHTRNGMDNLHKSRINVLREKQGKQLERISAKQEAEVEEHSNDYRKQVAELESCYHTEEEELRRDFGARKERLTKRWALAEAIERRKIENETQEIYGALPAISWDQTDGRPGVNEDCFAKDAVTAYDAKTLSLI</sequence>
<dbReference type="EMBL" id="CAJPDS010000007">
    <property type="protein sequence ID" value="CAF9909128.1"/>
    <property type="molecule type" value="Genomic_DNA"/>
</dbReference>
<evidence type="ECO:0000313" key="2">
    <source>
        <dbReference type="EMBL" id="CAF9909128.1"/>
    </source>
</evidence>
<gene>
    <name evidence="2" type="ORF">HETSPECPRED_008844</name>
</gene>
<reference evidence="2" key="1">
    <citation type="submission" date="2021-03" db="EMBL/GenBank/DDBJ databases">
        <authorList>
            <person name="Tagirdzhanova G."/>
        </authorList>
    </citation>
    <scope>NUCLEOTIDE SEQUENCE</scope>
</reference>
<protein>
    <submittedName>
        <fullName evidence="2">Uncharacterized protein</fullName>
    </submittedName>
</protein>
<dbReference type="Proteomes" id="UP000664521">
    <property type="component" value="Unassembled WGS sequence"/>
</dbReference>
<evidence type="ECO:0000256" key="1">
    <source>
        <dbReference type="SAM" id="MobiDB-lite"/>
    </source>
</evidence>
<feature type="compositionally biased region" description="Low complexity" evidence="1">
    <location>
        <begin position="119"/>
        <end position="142"/>
    </location>
</feature>